<reference evidence="3" key="1">
    <citation type="submission" date="2016-12" db="EMBL/GenBank/DDBJ databases">
        <title>The genomes of Aspergillus section Nigri reveals drivers in fungal speciation.</title>
        <authorList>
            <consortium name="DOE Joint Genome Institute"/>
            <person name="Vesth T.C."/>
            <person name="Nybo J."/>
            <person name="Theobald S."/>
            <person name="Brandl J."/>
            <person name="Frisvad J.C."/>
            <person name="Nielsen K.F."/>
            <person name="Lyhne E.K."/>
            <person name="Kogle M.E."/>
            <person name="Kuo A."/>
            <person name="Riley R."/>
            <person name="Clum A."/>
            <person name="Nolan M."/>
            <person name="Lipzen A."/>
            <person name="Salamov A."/>
            <person name="Henrissat B."/>
            <person name="Wiebenga A."/>
            <person name="De vries R.P."/>
            <person name="Grigoriev I.V."/>
            <person name="Mortensen U.H."/>
            <person name="Andersen M.R."/>
            <person name="Baker S.E."/>
        </authorList>
    </citation>
    <scope>NUCLEOTIDE SEQUENCE</scope>
    <source>
        <strain evidence="3">IBT 28561</strain>
    </source>
</reference>
<dbReference type="Proteomes" id="UP000234254">
    <property type="component" value="Unassembled WGS sequence"/>
</dbReference>
<sequence length="290" mass="32540">MARIKQGVFSWEDVLAHRYQNNKPTALTNLKNQPQQAEAETETDTQTQTQTPTATGDFPSYTPQPQSLLLGKLSPELRLLIWEFVFADLRLHIVQRPNRRMGHVVCPGTAKSCEICQGGLPCPRKGPSGLLALSMVCKQTHLESHHLLYTQPTFEFSTTWSLPYLRLTIAPEHWHAIRAVELRWAFPGHWLPSKDPVKHVYFAAGRTQWIETCQAVAEMRGLRNFTLRVSGAWFCEPAERIPSFLEPLRGMGCSGGGGWKLVLPKQVCYGGEFEGIGRELGGRGCRVSFG</sequence>
<evidence type="ECO:0000259" key="2">
    <source>
        <dbReference type="Pfam" id="PF24864"/>
    </source>
</evidence>
<protein>
    <recommendedName>
        <fullName evidence="2">DUF7730 domain-containing protein</fullName>
    </recommendedName>
</protein>
<accession>A0A2I1CY32</accession>
<name>A0A2I1CY32_ASPC2</name>
<evidence type="ECO:0000256" key="1">
    <source>
        <dbReference type="SAM" id="MobiDB-lite"/>
    </source>
</evidence>
<dbReference type="VEuPathDB" id="FungiDB:P168DRAFT_328589"/>
<gene>
    <name evidence="3" type="ORF">P168DRAFT_328589</name>
</gene>
<dbReference type="InterPro" id="IPR056632">
    <property type="entry name" value="DUF7730"/>
</dbReference>
<feature type="domain" description="DUF7730" evidence="2">
    <location>
        <begin position="63"/>
        <end position="268"/>
    </location>
</feature>
<evidence type="ECO:0000313" key="4">
    <source>
        <dbReference type="Proteomes" id="UP000234254"/>
    </source>
</evidence>
<feature type="compositionally biased region" description="Low complexity" evidence="1">
    <location>
        <begin position="33"/>
        <end position="55"/>
    </location>
</feature>
<keyword evidence="4" id="KW-1185">Reference proteome</keyword>
<dbReference type="PANTHER" id="PTHR38790">
    <property type="entry name" value="2EXR DOMAIN-CONTAINING PROTEIN-RELATED"/>
    <property type="match status" value="1"/>
</dbReference>
<dbReference type="EMBL" id="MSFM01000009">
    <property type="protein sequence ID" value="PKY02545.1"/>
    <property type="molecule type" value="Genomic_DNA"/>
</dbReference>
<dbReference type="Pfam" id="PF24864">
    <property type="entry name" value="DUF7730"/>
    <property type="match status" value="1"/>
</dbReference>
<comment type="caution">
    <text evidence="3">The sequence shown here is derived from an EMBL/GenBank/DDBJ whole genome shotgun (WGS) entry which is preliminary data.</text>
</comment>
<dbReference type="AlphaFoldDB" id="A0A2I1CY32"/>
<evidence type="ECO:0000313" key="3">
    <source>
        <dbReference type="EMBL" id="PKY02545.1"/>
    </source>
</evidence>
<proteinExistence type="predicted"/>
<dbReference type="GeneID" id="36548892"/>
<dbReference type="PANTHER" id="PTHR38790:SF9">
    <property type="entry name" value="F-BOX DOMAIN-CONTAINING PROTEIN"/>
    <property type="match status" value="1"/>
</dbReference>
<organism evidence="3 4">
    <name type="scientific">Aspergillus campestris (strain IBT 28561)</name>
    <dbReference type="NCBI Taxonomy" id="1392248"/>
    <lineage>
        <taxon>Eukaryota</taxon>
        <taxon>Fungi</taxon>
        <taxon>Dikarya</taxon>
        <taxon>Ascomycota</taxon>
        <taxon>Pezizomycotina</taxon>
        <taxon>Eurotiomycetes</taxon>
        <taxon>Eurotiomycetidae</taxon>
        <taxon>Eurotiales</taxon>
        <taxon>Aspergillaceae</taxon>
        <taxon>Aspergillus</taxon>
        <taxon>Aspergillus subgen. Circumdati</taxon>
    </lineage>
</organism>
<dbReference type="RefSeq" id="XP_024691139.1">
    <property type="nucleotide sequence ID" value="XM_024841368.1"/>
</dbReference>
<feature type="region of interest" description="Disordered" evidence="1">
    <location>
        <begin position="25"/>
        <end position="61"/>
    </location>
</feature>
<dbReference type="OrthoDB" id="4757095at2759"/>